<accession>A0A8S5MUB4</accession>
<protein>
    <submittedName>
        <fullName evidence="2">Uncharacterized protein</fullName>
    </submittedName>
</protein>
<feature type="compositionally biased region" description="Polar residues" evidence="1">
    <location>
        <begin position="1"/>
        <end position="11"/>
    </location>
</feature>
<sequence>MKKAVQSSGPSRKTRAALTPEARENQLIARAIDLAEKQLMEGTASSQVITHFLKLGSTKAQIEKRLLEKQCDLAAAKADSLKSQEHIEELYQKAVSAMKSYSGQEEEEPNGEY</sequence>
<organism evidence="2">
    <name type="scientific">Siphoviridae sp. ctb1k4</name>
    <dbReference type="NCBI Taxonomy" id="2826391"/>
    <lineage>
        <taxon>Viruses</taxon>
        <taxon>Duplodnaviria</taxon>
        <taxon>Heunggongvirae</taxon>
        <taxon>Uroviricota</taxon>
        <taxon>Caudoviricetes</taxon>
    </lineage>
</organism>
<evidence type="ECO:0000256" key="1">
    <source>
        <dbReference type="SAM" id="MobiDB-lite"/>
    </source>
</evidence>
<reference evidence="2" key="1">
    <citation type="journal article" date="2021" name="Proc. Natl. Acad. Sci. U.S.A.">
        <title>A Catalog of Tens of Thousands of Viruses from Human Metagenomes Reveals Hidden Associations with Chronic Diseases.</title>
        <authorList>
            <person name="Tisza M.J."/>
            <person name="Buck C.B."/>
        </authorList>
    </citation>
    <scope>NUCLEOTIDE SEQUENCE</scope>
    <source>
        <strain evidence="2">Ctb1k4</strain>
    </source>
</reference>
<name>A0A8S5MUB4_9CAUD</name>
<dbReference type="EMBL" id="BK014987">
    <property type="protein sequence ID" value="DAD85788.1"/>
    <property type="molecule type" value="Genomic_DNA"/>
</dbReference>
<evidence type="ECO:0000313" key="2">
    <source>
        <dbReference type="EMBL" id="DAD85788.1"/>
    </source>
</evidence>
<feature type="region of interest" description="Disordered" evidence="1">
    <location>
        <begin position="1"/>
        <end position="22"/>
    </location>
</feature>
<proteinExistence type="predicted"/>